<name>A0A914UYB3_9BILA</name>
<feature type="domain" description="Inositol polyphosphate-related phosphatase" evidence="2">
    <location>
        <begin position="10"/>
        <end position="109"/>
    </location>
</feature>
<reference evidence="4" key="1">
    <citation type="submission" date="2022-11" db="UniProtKB">
        <authorList>
            <consortium name="WormBaseParasite"/>
        </authorList>
    </citation>
    <scope>IDENTIFICATION</scope>
</reference>
<proteinExistence type="predicted"/>
<feature type="transmembrane region" description="Helical" evidence="1">
    <location>
        <begin position="81"/>
        <end position="98"/>
    </location>
</feature>
<dbReference type="InterPro" id="IPR036691">
    <property type="entry name" value="Endo/exonu/phosph_ase_sf"/>
</dbReference>
<accession>A0A914UYB3</accession>
<dbReference type="GO" id="GO:0046856">
    <property type="term" value="P:phosphatidylinositol dephosphorylation"/>
    <property type="evidence" value="ECO:0007669"/>
    <property type="project" value="InterPro"/>
</dbReference>
<keyword evidence="1" id="KW-0812">Transmembrane</keyword>
<sequence>MHNVAFRKEAHLADWLFDLPLKAQQMLLDLTSDLGKNPDIVAIGLEEIIDLNATNIMKASTTNQRLWSEGLRKVLGERQKYIMITSLQLVGVCIFIFIRPKLAPYIRFLSPSMPLSCPVCDFASR</sequence>
<evidence type="ECO:0000256" key="1">
    <source>
        <dbReference type="SAM" id="Phobius"/>
    </source>
</evidence>
<dbReference type="GO" id="GO:0098793">
    <property type="term" value="C:presynapse"/>
    <property type="evidence" value="ECO:0007669"/>
    <property type="project" value="GOC"/>
</dbReference>
<evidence type="ECO:0000313" key="4">
    <source>
        <dbReference type="WBParaSite" id="PSAMB.scaffold135size73867.g2543.t1"/>
    </source>
</evidence>
<organism evidence="3 4">
    <name type="scientific">Plectus sambesii</name>
    <dbReference type="NCBI Taxonomy" id="2011161"/>
    <lineage>
        <taxon>Eukaryota</taxon>
        <taxon>Metazoa</taxon>
        <taxon>Ecdysozoa</taxon>
        <taxon>Nematoda</taxon>
        <taxon>Chromadorea</taxon>
        <taxon>Plectida</taxon>
        <taxon>Plectina</taxon>
        <taxon>Plectoidea</taxon>
        <taxon>Plectidae</taxon>
        <taxon>Plectus</taxon>
    </lineage>
</organism>
<protein>
    <recommendedName>
        <fullName evidence="2">Inositol polyphosphate-related phosphatase domain-containing protein</fullName>
    </recommendedName>
</protein>
<keyword evidence="1" id="KW-0472">Membrane</keyword>
<dbReference type="WBParaSite" id="PSAMB.scaffold135size73867.g2543.t1">
    <property type="protein sequence ID" value="PSAMB.scaffold135size73867.g2543.t1"/>
    <property type="gene ID" value="PSAMB.scaffold135size73867.g2543"/>
</dbReference>
<dbReference type="InterPro" id="IPR046985">
    <property type="entry name" value="IP5"/>
</dbReference>
<dbReference type="Gene3D" id="3.60.10.10">
    <property type="entry name" value="Endonuclease/exonuclease/phosphatase"/>
    <property type="match status" value="1"/>
</dbReference>
<dbReference type="Pfam" id="PF22669">
    <property type="entry name" value="Exo_endo_phos2"/>
    <property type="match status" value="1"/>
</dbReference>
<dbReference type="SUPFAM" id="SSF56219">
    <property type="entry name" value="DNase I-like"/>
    <property type="match status" value="1"/>
</dbReference>
<dbReference type="GO" id="GO:0004439">
    <property type="term" value="F:phosphatidylinositol-4,5-bisphosphate 5-phosphatase activity"/>
    <property type="evidence" value="ECO:0007669"/>
    <property type="project" value="TreeGrafter"/>
</dbReference>
<dbReference type="PANTHER" id="PTHR11200">
    <property type="entry name" value="INOSITOL 5-PHOSPHATASE"/>
    <property type="match status" value="1"/>
</dbReference>
<dbReference type="InterPro" id="IPR000300">
    <property type="entry name" value="IPPc"/>
</dbReference>
<evidence type="ECO:0000259" key="2">
    <source>
        <dbReference type="Pfam" id="PF22669"/>
    </source>
</evidence>
<dbReference type="Proteomes" id="UP000887566">
    <property type="component" value="Unplaced"/>
</dbReference>
<evidence type="ECO:0000313" key="3">
    <source>
        <dbReference type="Proteomes" id="UP000887566"/>
    </source>
</evidence>
<dbReference type="AlphaFoldDB" id="A0A914UYB3"/>
<dbReference type="GO" id="GO:0048488">
    <property type="term" value="P:synaptic vesicle endocytosis"/>
    <property type="evidence" value="ECO:0007669"/>
    <property type="project" value="TreeGrafter"/>
</dbReference>
<keyword evidence="1" id="KW-1133">Transmembrane helix</keyword>
<keyword evidence="3" id="KW-1185">Reference proteome</keyword>
<dbReference type="PANTHER" id="PTHR11200:SF257">
    <property type="entry name" value="PHOSPHOINOSITIDE 5-PHOSPHATASE"/>
    <property type="match status" value="1"/>
</dbReference>